<reference evidence="1" key="1">
    <citation type="journal article" date="2017" name="Nature">
        <title>The sunflower genome provides insights into oil metabolism, flowering and Asterid evolution.</title>
        <authorList>
            <person name="Badouin H."/>
            <person name="Gouzy J."/>
            <person name="Grassa C.J."/>
            <person name="Murat F."/>
            <person name="Staton S.E."/>
            <person name="Cottret L."/>
            <person name="Lelandais-Briere C."/>
            <person name="Owens G.L."/>
            <person name="Carrere S."/>
            <person name="Mayjonade B."/>
            <person name="Legrand L."/>
            <person name="Gill N."/>
            <person name="Kane N.C."/>
            <person name="Bowers J.E."/>
            <person name="Hubner S."/>
            <person name="Bellec A."/>
            <person name="Berard A."/>
            <person name="Berges H."/>
            <person name="Blanchet N."/>
            <person name="Boniface M.C."/>
            <person name="Brunel D."/>
            <person name="Catrice O."/>
            <person name="Chaidir N."/>
            <person name="Claudel C."/>
            <person name="Donnadieu C."/>
            <person name="Faraut T."/>
            <person name="Fievet G."/>
            <person name="Helmstetter N."/>
            <person name="King M."/>
            <person name="Knapp S.J."/>
            <person name="Lai Z."/>
            <person name="Le Paslier M.C."/>
            <person name="Lippi Y."/>
            <person name="Lorenzon L."/>
            <person name="Mandel J.R."/>
            <person name="Marage G."/>
            <person name="Marchand G."/>
            <person name="Marquand E."/>
            <person name="Bret-Mestries E."/>
            <person name="Morien E."/>
            <person name="Nambeesan S."/>
            <person name="Nguyen T."/>
            <person name="Pegot-Espagnet P."/>
            <person name="Pouilly N."/>
            <person name="Raftis F."/>
            <person name="Sallet E."/>
            <person name="Schiex T."/>
            <person name="Thomas J."/>
            <person name="Vandecasteele C."/>
            <person name="Vares D."/>
            <person name="Vear F."/>
            <person name="Vautrin S."/>
            <person name="Crespi M."/>
            <person name="Mangin B."/>
            <person name="Burke J.M."/>
            <person name="Salse J."/>
            <person name="Munos S."/>
            <person name="Vincourt P."/>
            <person name="Rieseberg L.H."/>
            <person name="Langlade N.B."/>
        </authorList>
    </citation>
    <scope>NUCLEOTIDE SEQUENCE</scope>
    <source>
        <tissue evidence="1">Leaves</tissue>
    </source>
</reference>
<gene>
    <name evidence="1" type="ORF">HanXRQr2_Chr17g0781301</name>
</gene>
<sequence>MWSTGMTRFVDFVSWVKILFKDFDLNNQLFIIWMRLDGVGISLGSSPTAPAPSLSPPPPAASFVSSCGRFRRPSPSLTHLYIQLIYIYILGSSPHFLSFVPFVSSSHPSYVALTWRIILQGRAITIPHSLITFLTYELYNITLNFQLIFFWHYQTN</sequence>
<proteinExistence type="predicted"/>
<comment type="caution">
    <text evidence="1">The sequence shown here is derived from an EMBL/GenBank/DDBJ whole genome shotgun (WGS) entry which is preliminary data.</text>
</comment>
<dbReference type="EMBL" id="MNCJ02000332">
    <property type="protein sequence ID" value="KAF5753545.1"/>
    <property type="molecule type" value="Genomic_DNA"/>
</dbReference>
<protein>
    <submittedName>
        <fullName evidence="1">Uncharacterized protein</fullName>
    </submittedName>
</protein>
<dbReference type="Proteomes" id="UP000215914">
    <property type="component" value="Unassembled WGS sequence"/>
</dbReference>
<name>A0A9K3DES1_HELAN</name>
<dbReference type="Gramene" id="mRNA:HanXRQr2_Chr17g0781301">
    <property type="protein sequence ID" value="CDS:HanXRQr2_Chr17g0781301.1"/>
    <property type="gene ID" value="HanXRQr2_Chr17g0781301"/>
</dbReference>
<reference evidence="1" key="2">
    <citation type="submission" date="2020-06" db="EMBL/GenBank/DDBJ databases">
        <title>Helianthus annuus Genome sequencing and assembly Release 2.</title>
        <authorList>
            <person name="Gouzy J."/>
            <person name="Langlade N."/>
            <person name="Munos S."/>
        </authorList>
    </citation>
    <scope>NUCLEOTIDE SEQUENCE</scope>
    <source>
        <tissue evidence="1">Leaves</tissue>
    </source>
</reference>
<keyword evidence="2" id="KW-1185">Reference proteome</keyword>
<accession>A0A9K3DES1</accession>
<evidence type="ECO:0000313" key="2">
    <source>
        <dbReference type="Proteomes" id="UP000215914"/>
    </source>
</evidence>
<dbReference type="AlphaFoldDB" id="A0A9K3DES1"/>
<evidence type="ECO:0000313" key="1">
    <source>
        <dbReference type="EMBL" id="KAF5753545.1"/>
    </source>
</evidence>
<organism evidence="1 2">
    <name type="scientific">Helianthus annuus</name>
    <name type="common">Common sunflower</name>
    <dbReference type="NCBI Taxonomy" id="4232"/>
    <lineage>
        <taxon>Eukaryota</taxon>
        <taxon>Viridiplantae</taxon>
        <taxon>Streptophyta</taxon>
        <taxon>Embryophyta</taxon>
        <taxon>Tracheophyta</taxon>
        <taxon>Spermatophyta</taxon>
        <taxon>Magnoliopsida</taxon>
        <taxon>eudicotyledons</taxon>
        <taxon>Gunneridae</taxon>
        <taxon>Pentapetalae</taxon>
        <taxon>asterids</taxon>
        <taxon>campanulids</taxon>
        <taxon>Asterales</taxon>
        <taxon>Asteraceae</taxon>
        <taxon>Asteroideae</taxon>
        <taxon>Heliantheae alliance</taxon>
        <taxon>Heliantheae</taxon>
        <taxon>Helianthus</taxon>
    </lineage>
</organism>